<accession>A0A257LU50</accession>
<dbReference type="GO" id="GO:0051287">
    <property type="term" value="F:NAD binding"/>
    <property type="evidence" value="ECO:0007669"/>
    <property type="project" value="InterPro"/>
</dbReference>
<comment type="caution">
    <text evidence="4">The sequence shown here is derived from an EMBL/GenBank/DDBJ whole genome shotgun (WGS) entry which is preliminary data.</text>
</comment>
<dbReference type="Proteomes" id="UP000216312">
    <property type="component" value="Unassembled WGS sequence"/>
</dbReference>
<dbReference type="GO" id="GO:0016491">
    <property type="term" value="F:oxidoreductase activity"/>
    <property type="evidence" value="ECO:0007669"/>
    <property type="project" value="UniProtKB-KW"/>
</dbReference>
<organism evidence="4 5">
    <name type="scientific">candidate division WOR-3 bacterium 4484_18</name>
    <dbReference type="NCBI Taxonomy" id="2020626"/>
    <lineage>
        <taxon>Bacteria</taxon>
        <taxon>Bacteria division WOR-3</taxon>
    </lineage>
</organism>
<evidence type="ECO:0000256" key="2">
    <source>
        <dbReference type="ARBA" id="ARBA00023002"/>
    </source>
</evidence>
<dbReference type="AlphaFoldDB" id="A0A257LU50"/>
<evidence type="ECO:0000256" key="3">
    <source>
        <dbReference type="ARBA" id="ARBA00023027"/>
    </source>
</evidence>
<dbReference type="EMBL" id="NMUJ01000016">
    <property type="protein sequence ID" value="OYV03208.1"/>
    <property type="molecule type" value="Genomic_DNA"/>
</dbReference>
<evidence type="ECO:0000313" key="5">
    <source>
        <dbReference type="Proteomes" id="UP000216312"/>
    </source>
</evidence>
<protein>
    <submittedName>
        <fullName evidence="4">4-hydroxythreonine-4-phosphate dehydrogenase PdxA</fullName>
    </submittedName>
</protein>
<dbReference type="Gene3D" id="3.40.718.10">
    <property type="entry name" value="Isopropylmalate Dehydrogenase"/>
    <property type="match status" value="1"/>
</dbReference>
<keyword evidence="3" id="KW-0520">NAD</keyword>
<dbReference type="SUPFAM" id="SSF53659">
    <property type="entry name" value="Isocitrate/Isopropylmalate dehydrogenase-like"/>
    <property type="match status" value="1"/>
</dbReference>
<keyword evidence="2" id="KW-0560">Oxidoreductase</keyword>
<dbReference type="PANTHER" id="PTHR30004">
    <property type="entry name" value="4-HYDROXYTHREONINE-4-PHOSPHATE DEHYDROGENASE"/>
    <property type="match status" value="1"/>
</dbReference>
<dbReference type="PANTHER" id="PTHR30004:SF6">
    <property type="entry name" value="D-THREONATE 4-PHOSPHATE DEHYDROGENASE"/>
    <property type="match status" value="1"/>
</dbReference>
<evidence type="ECO:0000256" key="1">
    <source>
        <dbReference type="ARBA" id="ARBA00022723"/>
    </source>
</evidence>
<proteinExistence type="predicted"/>
<name>A0A257LU50_UNCW3</name>
<sequence>MAIGITIGDPAGIGPEVTLKALTALQLPNHAVKLFGSRTIWTRVAEQLHLPIPYEIVDIPTPADIKVGHPSAAAGKLSYDAFVTAVNAALRGTIRGLVTAPINKYSWHLSSIHYAGHTELLAKLTHAPHYAMLMLSPKLRVTLVTTHIPIRSVADALTATAIIEKARLTHTFLTHYLNITTPQIAVLGLNPHASDHGVIGDEELHIILPAIQELQQLGYHVSGPYPADSYFARHTADAIIAMYHDQGLIPVKLTSFGRAINVTLGLPFIRTSPDHGTAYEIAGRGIADHSSMLEAIKSCYEWSQKVSPWTSTI</sequence>
<dbReference type="Pfam" id="PF04166">
    <property type="entry name" value="PdxA"/>
    <property type="match status" value="1"/>
</dbReference>
<keyword evidence="1" id="KW-0479">Metal-binding</keyword>
<evidence type="ECO:0000313" key="4">
    <source>
        <dbReference type="EMBL" id="OYV03208.1"/>
    </source>
</evidence>
<gene>
    <name evidence="4" type="primary">pdxA</name>
    <name evidence="4" type="ORF">CGW93_01975</name>
</gene>
<dbReference type="NCBIfam" id="TIGR00557">
    <property type="entry name" value="pdxA"/>
    <property type="match status" value="1"/>
</dbReference>
<dbReference type="GO" id="GO:0046872">
    <property type="term" value="F:metal ion binding"/>
    <property type="evidence" value="ECO:0007669"/>
    <property type="project" value="UniProtKB-KW"/>
</dbReference>
<reference evidence="5" key="1">
    <citation type="submission" date="2017-07" db="EMBL/GenBank/DDBJ databases">
        <title>Novel pathways for hydrocarbon cycling and metabolic interdependencies in hydrothermal sediment communities.</title>
        <authorList>
            <person name="Dombrowski N."/>
            <person name="Seitz K."/>
            <person name="Teske A."/>
            <person name="Baker B."/>
        </authorList>
    </citation>
    <scope>NUCLEOTIDE SEQUENCE [LARGE SCALE GENOMIC DNA]</scope>
</reference>
<dbReference type="InterPro" id="IPR005255">
    <property type="entry name" value="PdxA_fam"/>
</dbReference>